<feature type="region of interest" description="Disordered" evidence="2">
    <location>
        <begin position="531"/>
        <end position="579"/>
    </location>
</feature>
<dbReference type="Proteomes" id="UP001158576">
    <property type="component" value="Chromosome 2"/>
</dbReference>
<sequence>MLLPSLPVADPFNVFREYTHAATSSHYFHHLSAVPSYHFQSYSSAGITPCNPAPGIGDLCDPNKRIVFIFAPLPIFVPWLFLSPPTIILPIVPSPASAEMNSNDSDKRDKTKVEMHKKDSESISTDFQEYAIRSQLLCFKEGLTTTQLNNWYRSFFKTPIAQTTGEIEAWLTKQTDLCRSKGKTVSGEKLWVGIPTQETKHVSDLISHQKSAKPKKTKKIARQSAKFAKSIEQAPPAQKGASSSASKNSYRSSYGRKTSKPSLSRRSSNASNTSQAFQRKPVNSPVVPACAGNSMKKSYEFDRRTDHTRVFNGYNLEEDRKEYETNTITIKRPPSVVEKSYSSTPTTDSSDEESYDKNAIISSIKKAHEQMRRNGSMKSSSENHEPRPESIRSMKDEARVGSVARTDSIRSAYDLPPACVDRRTPMSSSVLGEPKEAKLESLRDDTSVAKSEVSTIRSRKYGIDEMRQFIGLELKSHGDSMSISNILGLLNDDFMSGVLKRPGLSKEKFLNVLKMFEEFYVENGRVFLQNAESTEEEEDTEEDSSESISDSGTDVSELGMFGVPKPQTTLQNTAKPAPAIESEPMSSMARQVYDAKQELAALRLRDANLHTQLVQIQNRIAENKEEMEAAQEKYEQLADEFVEGFMKAF</sequence>
<dbReference type="InterPro" id="IPR041966">
    <property type="entry name" value="LOTUS-like"/>
</dbReference>
<dbReference type="Gene3D" id="3.30.420.610">
    <property type="entry name" value="LOTUS domain-like"/>
    <property type="match status" value="1"/>
</dbReference>
<accession>A0ABN7TAE1</accession>
<feature type="compositionally biased region" description="Basic and acidic residues" evidence="2">
    <location>
        <begin position="104"/>
        <end position="120"/>
    </location>
</feature>
<proteinExistence type="predicted"/>
<keyword evidence="4" id="KW-1185">Reference proteome</keyword>
<gene>
    <name evidence="3" type="ORF">OKIOD_LOCUS16044</name>
</gene>
<feature type="compositionally biased region" description="Low complexity" evidence="2">
    <location>
        <begin position="233"/>
        <end position="255"/>
    </location>
</feature>
<evidence type="ECO:0000256" key="1">
    <source>
        <dbReference type="SAM" id="Coils"/>
    </source>
</evidence>
<keyword evidence="1" id="KW-0175">Coiled coil</keyword>
<organism evidence="3 4">
    <name type="scientific">Oikopleura dioica</name>
    <name type="common">Tunicate</name>
    <dbReference type="NCBI Taxonomy" id="34765"/>
    <lineage>
        <taxon>Eukaryota</taxon>
        <taxon>Metazoa</taxon>
        <taxon>Chordata</taxon>
        <taxon>Tunicata</taxon>
        <taxon>Appendicularia</taxon>
        <taxon>Copelata</taxon>
        <taxon>Oikopleuridae</taxon>
        <taxon>Oikopleura</taxon>
    </lineage>
</organism>
<feature type="compositionally biased region" description="Low complexity" evidence="2">
    <location>
        <begin position="546"/>
        <end position="556"/>
    </location>
</feature>
<feature type="compositionally biased region" description="Acidic residues" evidence="2">
    <location>
        <begin position="533"/>
        <end position="545"/>
    </location>
</feature>
<feature type="compositionally biased region" description="Polar residues" evidence="2">
    <location>
        <begin position="260"/>
        <end position="277"/>
    </location>
</feature>
<feature type="coiled-coil region" evidence="1">
    <location>
        <begin position="613"/>
        <end position="640"/>
    </location>
</feature>
<feature type="compositionally biased region" description="Basic and acidic residues" evidence="2">
    <location>
        <begin position="381"/>
        <end position="399"/>
    </location>
</feature>
<name>A0ABN7TAE1_OIKDI</name>
<dbReference type="EMBL" id="OU015567">
    <property type="protein sequence ID" value="CAG5113142.1"/>
    <property type="molecule type" value="Genomic_DNA"/>
</dbReference>
<reference evidence="3 4" key="1">
    <citation type="submission" date="2021-04" db="EMBL/GenBank/DDBJ databases">
        <authorList>
            <person name="Bliznina A."/>
        </authorList>
    </citation>
    <scope>NUCLEOTIDE SEQUENCE [LARGE SCALE GENOMIC DNA]</scope>
</reference>
<feature type="region of interest" description="Disordered" evidence="2">
    <location>
        <begin position="97"/>
        <end position="120"/>
    </location>
</feature>
<evidence type="ECO:0000256" key="2">
    <source>
        <dbReference type="SAM" id="MobiDB-lite"/>
    </source>
</evidence>
<evidence type="ECO:0000313" key="3">
    <source>
        <dbReference type="EMBL" id="CAG5113142.1"/>
    </source>
</evidence>
<feature type="region of interest" description="Disordered" evidence="2">
    <location>
        <begin position="201"/>
        <end position="292"/>
    </location>
</feature>
<protein>
    <submittedName>
        <fullName evidence="3">Oidioi.mRNA.OKI2018_I69.chr2.g7279.t3.cds</fullName>
    </submittedName>
</protein>
<feature type="compositionally biased region" description="Basic residues" evidence="2">
    <location>
        <begin position="210"/>
        <end position="221"/>
    </location>
</feature>
<evidence type="ECO:0000313" key="4">
    <source>
        <dbReference type="Proteomes" id="UP001158576"/>
    </source>
</evidence>
<feature type="region of interest" description="Disordered" evidence="2">
    <location>
        <begin position="325"/>
        <end position="403"/>
    </location>
</feature>